<gene>
    <name evidence="2" type="ORF">B9J98_03510</name>
</gene>
<reference evidence="2 3" key="1">
    <citation type="submission" date="2017-04" db="EMBL/GenBank/DDBJ databases">
        <title>Draft Aigarchaeota genome from a New Zealand hot spring.</title>
        <authorList>
            <person name="Reysenbach A.-L."/>
            <person name="Donaho J.A."/>
            <person name="Gerhart J."/>
            <person name="Kelley J.F."/>
            <person name="Kouba K."/>
            <person name="Podar M."/>
            <person name="Stott M."/>
        </authorList>
    </citation>
    <scope>NUCLEOTIDE SEQUENCE [LARGE SCALE GENOMIC DNA]</scope>
    <source>
        <strain evidence="2">NZ13_MG1</strain>
    </source>
</reference>
<dbReference type="Pfam" id="PF02796">
    <property type="entry name" value="HTH_7"/>
    <property type="match status" value="1"/>
</dbReference>
<dbReference type="Proteomes" id="UP000244066">
    <property type="component" value="Unassembled WGS sequence"/>
</dbReference>
<evidence type="ECO:0000313" key="3">
    <source>
        <dbReference type="Proteomes" id="UP000244066"/>
    </source>
</evidence>
<dbReference type="EMBL" id="NDWU01000006">
    <property type="protein sequence ID" value="PUA32964.1"/>
    <property type="molecule type" value="Genomic_DNA"/>
</dbReference>
<sequence length="124" mass="14401">MQSLRRITPDKAAEIVRLRALEIPVDEIARKLNVSRSTVYNYLGKFQAFADEAFIEELEKELQVLHRVYSHGKEDSIPISAQAKKLGRILRKYGCIIFEDFIAQAILNANWRRLQACRKPRRST</sequence>
<dbReference type="InterPro" id="IPR006120">
    <property type="entry name" value="Resolvase_HTH_dom"/>
</dbReference>
<name>A0A2R7Y624_9ARCH</name>
<evidence type="ECO:0000313" key="2">
    <source>
        <dbReference type="EMBL" id="PUA32964.1"/>
    </source>
</evidence>
<evidence type="ECO:0000259" key="1">
    <source>
        <dbReference type="Pfam" id="PF02796"/>
    </source>
</evidence>
<dbReference type="InterPro" id="IPR009057">
    <property type="entry name" value="Homeodomain-like_sf"/>
</dbReference>
<organism evidence="2 3">
    <name type="scientific">Candidatus Terraquivivens tikiterensis</name>
    <dbReference type="NCBI Taxonomy" id="1980982"/>
    <lineage>
        <taxon>Archaea</taxon>
        <taxon>Nitrososphaerota</taxon>
        <taxon>Candidatus Wolframiiraptoraceae</taxon>
        <taxon>Candidatus Terraquivivens</taxon>
    </lineage>
</organism>
<dbReference type="SUPFAM" id="SSF46689">
    <property type="entry name" value="Homeodomain-like"/>
    <property type="match status" value="1"/>
</dbReference>
<dbReference type="AlphaFoldDB" id="A0A2R7Y624"/>
<dbReference type="GO" id="GO:0003677">
    <property type="term" value="F:DNA binding"/>
    <property type="evidence" value="ECO:0007669"/>
    <property type="project" value="InterPro"/>
</dbReference>
<feature type="domain" description="Resolvase HTH" evidence="1">
    <location>
        <begin position="7"/>
        <end position="43"/>
    </location>
</feature>
<dbReference type="Gene3D" id="1.10.10.60">
    <property type="entry name" value="Homeodomain-like"/>
    <property type="match status" value="1"/>
</dbReference>
<proteinExistence type="predicted"/>
<dbReference type="CDD" id="cd00569">
    <property type="entry name" value="HTH_Hin_like"/>
    <property type="match status" value="1"/>
</dbReference>
<dbReference type="GO" id="GO:0000150">
    <property type="term" value="F:DNA strand exchange activity"/>
    <property type="evidence" value="ECO:0007669"/>
    <property type="project" value="InterPro"/>
</dbReference>
<comment type="caution">
    <text evidence="2">The sequence shown here is derived from an EMBL/GenBank/DDBJ whole genome shotgun (WGS) entry which is preliminary data.</text>
</comment>
<accession>A0A2R7Y624</accession>
<protein>
    <recommendedName>
        <fullName evidence="1">Resolvase HTH domain-containing protein</fullName>
    </recommendedName>
</protein>